<name>A0AAU9JX90_9CILI</name>
<evidence type="ECO:0000256" key="1">
    <source>
        <dbReference type="SAM" id="Phobius"/>
    </source>
</evidence>
<evidence type="ECO:0000313" key="3">
    <source>
        <dbReference type="Proteomes" id="UP001162131"/>
    </source>
</evidence>
<sequence length="4904" mass="537488">MEERTVDYLLLVTSNTVSSSCSLTQPILGSYLTYTTTTTTMQFYCCAAQDLPSATGNYYILEIPLKYPFPSSTSLNAGGDFTTIVKKYASVGWMLLKSTSTANCKTNSISSTFDPVKNPTSTVSANTLTFKGYAIYQSQMTDLVTYGSISTAITVASTTPLSCTMTSSSISMQEYNIDAVNLIDVTFTCTGTDIPVGGYLYLEVLSGGSSVTTDPYYFTIYKGLGTVWHYTLSGSKYTIKDWTSAITSGTQMRFLIPVKNPSSTGATITITASAYDNNNNQMGSYTATTPALTNAGYSSVYSLQSHYLQFNSLNSWLSTEMTLYLNLPHSLTTTYSYVTIDFTGGIQAQSTNRDDRYGYFDGSQCEQSYSGWGVYNNYYCYEAKWTTSTKLQYTLVNTFTVSSGVHKFNFAGSWWTYLELESSNSGVHLIKVTVTSSVTEYYTFLYRTPTSKENTSSDWYGLIVNYENAQHESKTTSNYVHYLLIEYPVAFGSLNGFSSDLGFGVTDGYQIPGLVVYSSLALRDCILRQSVFDNRAGILCRSPSTNNNPDLYILLIKSPASAVTVLYSIMALYQDDTSRYTWHSMAVSSQAFQSGSVTTTTGTIAITNPAAQSTATWDFTNMINTGNLGSSGYNMLIQLTNYQSAYQLGTYSIVNSINTAYFLYSGYILAQVNGADTPQIQFSNPLFSRSDFAVKAWTFGSSNTLNTIKTTSTLTITTGTLSSKSIIAGSTLIAGYTSSLTLKFTYADIVPAGGQIQIVFPTTYFSAIDCSICTSDYTDQDASNQVTYTVTTGSDIILTITKFQKITAGTYNIYGVHATFSSAGIAGIDINTYYDTSTSYPIDEDTVSLTISAAPTVNPVISLYPRLSFMTGFINPTAGSYSDLVLYFNPTVDVDPSTTGTVKLTMPSSSHWFNTDGVSSLYCLVNGDLTTITTTSTYYTITPNSALSAGTLYTIIISARNGKYDGLSTATTTSSNLITLEGYTGATLTQQATYYIKVSPIFTELYINPYVKGSGSDTLYQLNIKTATTVTGSNNGAFVVEWPVYSLSSAMAIFSSTVGSTQVSGTYFPCELFSTGSSKYIPMTGITCMLIKGYTISSQRTSPTKIVVLLGTNTISSGTSIVIGFPGVTVPTTSRGPDLYIYSREISSGSEVVKDYLNYKYVSFAHSLNSPTSITKNFQSSFSNSVLMSTAVSFSISLQPVAAISTSDYLVFTYDPTMISVTTGSAALSSPSYSALFYYTTVGWIVIQPSSAIGTGSATTFTFAGMNNPSYISGSSKDYISARQWDSFSNSFTPGTWDYTYEFSGSTPSPLYTLGTVTPSSLGSSFGCLTCASSGTSVLSSQYIMYKLTFQYSLNLPSGAIFELIFPKSTNEYQSIAYNCEASSSGFSTPNSVYCSAYSTQTLRIYSFGTYTKNTNVVVYIKALNPPIAFSPTSGFTINVYYDSSGTYNIGTDSTNKFTVTGLSSVPVGTMKIYIPFSSEYISARTTSNAPLIFIFKTSATITKNSGTVAVTVSSGTFAQASGGTLICYFIDPTNSNLKYIAKSCTYSSDVYTITAPIYTNIASGQNWIVSISTYGATSNGLTYPSAGATFINVDLNSVEMFDYNYYVVPSALTIAKVISYCRTTSFSNVFQVYVNAGTIGTFSSGMRIEAEFDVAQFASDLGTGISDGNAMDCMSDMAMETSTTLQCSLHYGNSGSYPYRPLMTKAREHNQDTNSGKYYLSLANVINPSSSGQNVAIRVKYFDISSGSEVFTGDEMIYFVLGSVSNSYTTDNENSYINSMNTKAVAATSVTFSAVTNVGYYALISSSYVFWRFPYGISTSTTETQSPSGNSQTIDGILGTSVAGDGLLVSSPPSSASYTGTITWNFANFVNPPYIPASYPILTADIVVQGFYVVKVVFDQNLANHVAATVTVSHIWAGDATNYGYLGGRIDMDILFTMSSSLSSSFTIEITFPSTWTTDDHCTFLGTLQSPMNKDWIECNQVSTNGFLITNINAYTKNDNVNINGWVTLPNAVGPHTVTVTFYYTYPTQIIATGTGTYTLNNVAYHSQFSMGRFIYNAADIFVPANGVSPFYLSVPVPSTLTMNAGYVNIDYPASSWTTTLPLVCVWEGTSIWQASTCSISGNTVTIVAPEYNDITAGTWKITVNTFQGIDYNGITFPPTTEVWTLSTSYSDDGIAGPNTISSTIYIKVPLEQFATDYVFTFSNIKNTHILLEVDFSCTNSYTKGVPQPTGRSYLIVRYPTKVNGNTILQDDFGRGFSDKKQIPCFPLTSFTAEDCYLIWGSGSSSVDGKLYINNYTPALSTSSQSFYIPWLVNPATQDRILQLTIELWELNSALKYELMEYKEIKYIYAVLSTTISTTNPGTLTYHNTNINQQGDIDFTFVLPNSLTGTADEAVVWTLTETMPTWSSSMCPSSQTCEDILSEHLIFMRHPSGSGTINNGDIITLQNVMNPEDPYMTQTWTIWIYKGYTIQKKIIYNANIPFTYPTPSDFNYVTWRFADYNVPNPLTSRYDQYTLRFRISHTIYSGYTIEFVFPTSPASSGTSFVVDHDCDWIHGLSGSGLRCAAISSSTIQCTGFNTYFPDYPAIVMTCMATNPPVSGTSNDFELYVYDASSTLVYSDVAIQTFVITSAPTLLNKYSVGGPWRTREPACENTNYADITIYFTGQRTDITYQFKDRFSFYLPTGVSLATLPSPDGAIECTFNDMANQTPGEYCTLTGSRIDVGITDQQGLVAGTNYVIHVYTRDATAGLGYNGFVLPTFPEWESWYVQASTGSSGESSKVVVEDCPVPFTSLSLTPYSYTVQKWNIYDLTFQPSRNVPVGGGIAIEFTTYNEIDQVFDLDLGLNMAPLVPSQDFSCIVESGFGSPSPGTIKCTVYKSSTVSYTTPVLVTITGHTTAISSSSSHSIRLAKLWNPIQSTSPILNESLRVHFKIYSFNINTNSFTTDRAKYNLQTLLSVYDPWGSSKLTNPSPTIIDPEPQPTTTVTNTYSVFTSSLQTQIDLGVTLDTSTGFVIYEFDNAFILPTTGSTSVKCNGSTSLCEVYKEAQWIAWRTNQSPSSSFSISFLDAGTNTFKTPNYYATSYTLSAYIIEAGHWEEEHYFTNMDSFAAGTLGVSFSHRLSSYHRLTYDVWTITITPSLGSTIVKRIDIYFPSEFSWIDATCKTTGLTQISTNSNPISCISDCSQETCTNHITITNYDPLSAVNTISVIIGAMNPKNAVTTSNFNIYYYASTTDTTQIIEKYSGNSLTIDSIIYPYDFWVELPTLSIYDRGIQQGAYGEIWIRTRSRVTLPANTGWYKVVLPNNFDIAAAATPKCTIVHTDVPFQNWPDRSSDYYNHIVVPNCIYSNGVLNIMFPGTILRQFYGVKPGICTYLVLTTYPSPVSGQSGFRAPLLSGCSQFQFYAMDGATVLEESITNLCINGNTPTNLQIYPSTIDTDTNSIYMFSFTTSSYVPNSYFYYSGTYPGPQSAIQISFESYESFQFDLAGQYDSYMQVFCQQITGISPPSGEYLSCKLTLGSTTSSPTFTHYPAIITITNFNSIPLGTQVSFHLPVIRNPNTDGWVPQITVGIYQVDYLGLKSWIEAEQTIDLTAVTASTALSVVSVCTAPTTDCWVTNKAVKSKTTLNLYFKAQSITLNGGSMIVIQFPSQYEDIPISGVSAYIQRNPVSSTTTDTFIIQGLTVVTYPLAKMVALTTPSGSAIYVNQDCTISLLNFINPSYIDSCSNCKINYYSISPAQKIVDQYQTDDIYNIFGFTTVAFSLSPISLSSVFANSADVTQTYTFSPLSTLPSGSQTKIVMPTTFPDVSALTPVPTCSLNITATCAVSSYSVIITGYSDISAGTKVQLKLSGTLNPTSALLTTQSPSGFYIQSQNSNGKQIAYSEFPVLRINGPNPVTRIQVKIITTFPNSKALSAYTFSINSMQGIPKGSDIVITFPSEYSSLPTNERCFVSGKLISYTSCSISGLTMTISTNEDIARYESLNITIPGVLNPTITTADSNGGQYTSAFTVNTYFAGQLIDEIDPSDSDAKVYIKAAPGSLIITQTELMPQSEGEMALYSFWVTNPVYISNNDDISMIFQFPIEYSYQLTSSYIDLFCYSSPDYESCNLNFPRMIEFRTLSPYTVQLAMLFKIFAITNPVQGTTNPIGIYLYNNKEKTLIGYNNTITFVTKAIPSILSMYSVESSSLITHTYANYKFNFTITDKGIDDDGGIYVDWPGNYYKLFYEPNYTCSYIYPTDQILTSPTCLFLLPTGYRRTAVSIATPIPTNYGDMSVEFNNVPTLQQEGLSGSFIMRIFDDDIYAVTARSYPNLTPYSNLYFQNIGYRIFVNTTVVYVYKGSYSYPIKLTLEKPCQTGLQVIPNIVEGTVGVDPKILYFQYEYTKTLTFRVYAPMTANTTTYTLHFEKNETSTDPALREYKPMIDIPVIVLEPINNIGVYTEDISHIPLSGTSLPVRMWLDKPAYDELNVTLSTSTPEQPDYVFFNPSVITFKNGKQADYFTVTLVEGAISGYIKFTLSGNASASYKLIRQSITFQTLPLDVSSPVIKSARLYSIARTSASVYIQSSKVGLVHYIYTAAGTSPPIMQMLVNGDTMWCDALQVYGKVWTDTDKGVAIIPMTGLTDNTAYTLYYTVQSRSNHTTVNVETYNFKTLPTHLPAKFRIYVTALSSVEEVNVGVAKALAFPLANVLATGIDPALGITRRMLLQNKQLYYEFTLFVNRDSSMDKPITYVNNLDNNIDRLTKYVPSFNTSSTVSAHSSEYSYLNAQFTNEITVVSDANGTLNASTILNVAGTVYGVLLGSDKKAPSSVQIRNGLDAHNVKVKEGRYSYMNVEYGQTAYLNFTGLINHAEMVLYLTAENALPGNPDLMEDEFTIAKSVVVGSALDTTYVYIFKYLNSAAFISISMILVLII</sequence>
<keyword evidence="1" id="KW-0812">Transmembrane</keyword>
<keyword evidence="3" id="KW-1185">Reference proteome</keyword>
<protein>
    <submittedName>
        <fullName evidence="2">Uncharacterized protein</fullName>
    </submittedName>
</protein>
<feature type="transmembrane region" description="Helical" evidence="1">
    <location>
        <begin position="4881"/>
        <end position="4903"/>
    </location>
</feature>
<keyword evidence="1" id="KW-0472">Membrane</keyword>
<evidence type="ECO:0000313" key="2">
    <source>
        <dbReference type="EMBL" id="CAG9328029.1"/>
    </source>
</evidence>
<dbReference type="PROSITE" id="PS51257">
    <property type="entry name" value="PROKAR_LIPOPROTEIN"/>
    <property type="match status" value="1"/>
</dbReference>
<dbReference type="EMBL" id="CAJZBQ010000045">
    <property type="protein sequence ID" value="CAG9328029.1"/>
    <property type="molecule type" value="Genomic_DNA"/>
</dbReference>
<keyword evidence="1" id="KW-1133">Transmembrane helix</keyword>
<proteinExistence type="predicted"/>
<gene>
    <name evidence="2" type="ORF">BSTOLATCC_MIC45489</name>
</gene>
<organism evidence="2 3">
    <name type="scientific">Blepharisma stoltei</name>
    <dbReference type="NCBI Taxonomy" id="1481888"/>
    <lineage>
        <taxon>Eukaryota</taxon>
        <taxon>Sar</taxon>
        <taxon>Alveolata</taxon>
        <taxon>Ciliophora</taxon>
        <taxon>Postciliodesmatophora</taxon>
        <taxon>Heterotrichea</taxon>
        <taxon>Heterotrichida</taxon>
        <taxon>Blepharismidae</taxon>
        <taxon>Blepharisma</taxon>
    </lineage>
</organism>
<reference evidence="2" key="1">
    <citation type="submission" date="2021-09" db="EMBL/GenBank/DDBJ databases">
        <authorList>
            <consortium name="AG Swart"/>
            <person name="Singh M."/>
            <person name="Singh A."/>
            <person name="Seah K."/>
            <person name="Emmerich C."/>
        </authorList>
    </citation>
    <scope>NUCLEOTIDE SEQUENCE</scope>
    <source>
        <strain evidence="2">ATCC30299</strain>
    </source>
</reference>
<comment type="caution">
    <text evidence="2">The sequence shown here is derived from an EMBL/GenBank/DDBJ whole genome shotgun (WGS) entry which is preliminary data.</text>
</comment>
<accession>A0AAU9JX90</accession>
<dbReference type="Proteomes" id="UP001162131">
    <property type="component" value="Unassembled WGS sequence"/>
</dbReference>